<dbReference type="EMBL" id="JBHSZH010000005">
    <property type="protein sequence ID" value="MFC7080740.1"/>
    <property type="molecule type" value="Genomic_DNA"/>
</dbReference>
<evidence type="ECO:0000256" key="1">
    <source>
        <dbReference type="SAM" id="MobiDB-lite"/>
    </source>
</evidence>
<feature type="region of interest" description="Disordered" evidence="1">
    <location>
        <begin position="1"/>
        <end position="40"/>
    </location>
</feature>
<sequence>MQPVESVGGVERSRRGAAVVGPERDRRCDETDAGDEDGDCDCDDGDLSARAAVTAGGRGSSYRCRVKSRANVKTVGDSKRSLSGFGTNGEK</sequence>
<keyword evidence="3" id="KW-1185">Reference proteome</keyword>
<accession>A0ABD5WMT3</accession>
<proteinExistence type="predicted"/>
<organism evidence="2 3">
    <name type="scientific">Halorussus caseinilyticus</name>
    <dbReference type="NCBI Taxonomy" id="3034025"/>
    <lineage>
        <taxon>Archaea</taxon>
        <taxon>Methanobacteriati</taxon>
        <taxon>Methanobacteriota</taxon>
        <taxon>Stenosarchaea group</taxon>
        <taxon>Halobacteria</taxon>
        <taxon>Halobacteriales</taxon>
        <taxon>Haladaptataceae</taxon>
        <taxon>Halorussus</taxon>
    </lineage>
</organism>
<dbReference type="AlphaFoldDB" id="A0ABD5WMT3"/>
<name>A0ABD5WMT3_9EURY</name>
<reference evidence="2 3" key="1">
    <citation type="journal article" date="2019" name="Int. J. Syst. Evol. Microbiol.">
        <title>The Global Catalogue of Microorganisms (GCM) 10K type strain sequencing project: providing services to taxonomists for standard genome sequencing and annotation.</title>
        <authorList>
            <consortium name="The Broad Institute Genomics Platform"/>
            <consortium name="The Broad Institute Genome Sequencing Center for Infectious Disease"/>
            <person name="Wu L."/>
            <person name="Ma J."/>
        </authorList>
    </citation>
    <scope>NUCLEOTIDE SEQUENCE [LARGE SCALE GENOMIC DNA]</scope>
    <source>
        <strain evidence="2 3">DT72</strain>
    </source>
</reference>
<dbReference type="Proteomes" id="UP001596407">
    <property type="component" value="Unassembled WGS sequence"/>
</dbReference>
<feature type="compositionally biased region" description="Acidic residues" evidence="1">
    <location>
        <begin position="31"/>
        <end position="40"/>
    </location>
</feature>
<evidence type="ECO:0000313" key="3">
    <source>
        <dbReference type="Proteomes" id="UP001596407"/>
    </source>
</evidence>
<gene>
    <name evidence="2" type="ORF">ACFQJ6_12105</name>
</gene>
<dbReference type="RefSeq" id="WP_382209842.1">
    <property type="nucleotide sequence ID" value="NZ_JBHSZH010000005.1"/>
</dbReference>
<protein>
    <submittedName>
        <fullName evidence="2">Uncharacterized protein</fullName>
    </submittedName>
</protein>
<comment type="caution">
    <text evidence="2">The sequence shown here is derived from an EMBL/GenBank/DDBJ whole genome shotgun (WGS) entry which is preliminary data.</text>
</comment>
<evidence type="ECO:0000313" key="2">
    <source>
        <dbReference type="EMBL" id="MFC7080740.1"/>
    </source>
</evidence>